<dbReference type="RefSeq" id="WP_211872027.1">
    <property type="nucleotide sequence ID" value="NZ_JAAEDI010000046.1"/>
</dbReference>
<feature type="compositionally biased region" description="Low complexity" evidence="1">
    <location>
        <begin position="1"/>
        <end position="11"/>
    </location>
</feature>
<evidence type="ECO:0000256" key="2">
    <source>
        <dbReference type="SAM" id="Phobius"/>
    </source>
</evidence>
<keyword evidence="2" id="KW-1133">Transmembrane helix</keyword>
<proteinExistence type="predicted"/>
<feature type="transmembrane region" description="Helical" evidence="2">
    <location>
        <begin position="57"/>
        <end position="76"/>
    </location>
</feature>
<comment type="caution">
    <text evidence="3">The sequence shown here is derived from an EMBL/GenBank/DDBJ whole genome shotgun (WGS) entry which is preliminary data.</text>
</comment>
<reference evidence="4" key="1">
    <citation type="journal article" date="2021" name="Syst. Appl. Microbiol.">
        <title>Roseomonas hellenica sp. nov., isolated from roots of wild-growing Alkanna tinctoria.</title>
        <authorList>
            <person name="Rat A."/>
            <person name="Naranjo H.D."/>
            <person name="Lebbe L."/>
            <person name="Cnockaert M."/>
            <person name="Krigas N."/>
            <person name="Grigoriadou K."/>
            <person name="Maloupa E."/>
            <person name="Willems A."/>
        </authorList>
    </citation>
    <scope>NUCLEOTIDE SEQUENCE [LARGE SCALE GENOMIC DNA]</scope>
    <source>
        <strain evidence="4">LMG 31159</strain>
    </source>
</reference>
<sequence>MSDSTAAFEPAPATPPAGPPAARSWGRAALAEAPYLLMLLAGFGGVAYTGAAETRNLLYWQILAPVFGLLCIAAGWNAAAGRGQRMRLIWTQAAHWIAFLVAMLMLFLPSVRGVVNDNATEIGLLLLLGLGTFVAGVHAGSWRIILVGAVLALSVPGVAIAQQSALMLVLVGGAVVLIGAAFIYARARVQGGAAAGGD</sequence>
<evidence type="ECO:0000256" key="1">
    <source>
        <dbReference type="SAM" id="MobiDB-lite"/>
    </source>
</evidence>
<evidence type="ECO:0000313" key="4">
    <source>
        <dbReference type="Proteomes" id="UP000698752"/>
    </source>
</evidence>
<dbReference type="EMBL" id="JAAEDI010000046">
    <property type="protein sequence ID" value="MBR0653323.1"/>
    <property type="molecule type" value="Genomic_DNA"/>
</dbReference>
<feature type="transmembrane region" description="Helical" evidence="2">
    <location>
        <begin position="167"/>
        <end position="185"/>
    </location>
</feature>
<accession>A0ABS5EQL9</accession>
<feature type="region of interest" description="Disordered" evidence="1">
    <location>
        <begin position="1"/>
        <end position="20"/>
    </location>
</feature>
<evidence type="ECO:0000313" key="3">
    <source>
        <dbReference type="EMBL" id="MBR0653323.1"/>
    </source>
</evidence>
<keyword evidence="4" id="KW-1185">Reference proteome</keyword>
<feature type="transmembrane region" description="Helical" evidence="2">
    <location>
        <begin position="88"/>
        <end position="107"/>
    </location>
</feature>
<feature type="transmembrane region" description="Helical" evidence="2">
    <location>
        <begin position="119"/>
        <end position="137"/>
    </location>
</feature>
<protein>
    <submittedName>
        <fullName evidence="3">Uncharacterized protein</fullName>
    </submittedName>
</protein>
<name>A0ABS5EQL9_9PROT</name>
<dbReference type="Proteomes" id="UP000698752">
    <property type="component" value="Unassembled WGS sequence"/>
</dbReference>
<keyword evidence="2" id="KW-0472">Membrane</keyword>
<organism evidence="3 4">
    <name type="scientific">Neoroseomonas terrae</name>
    <dbReference type="NCBI Taxonomy" id="424799"/>
    <lineage>
        <taxon>Bacteria</taxon>
        <taxon>Pseudomonadati</taxon>
        <taxon>Pseudomonadota</taxon>
        <taxon>Alphaproteobacteria</taxon>
        <taxon>Acetobacterales</taxon>
        <taxon>Acetobacteraceae</taxon>
        <taxon>Neoroseomonas</taxon>
    </lineage>
</organism>
<keyword evidence="2" id="KW-0812">Transmembrane</keyword>
<gene>
    <name evidence="3" type="ORF">GXW78_26960</name>
</gene>
<feature type="transmembrane region" description="Helical" evidence="2">
    <location>
        <begin position="33"/>
        <end position="51"/>
    </location>
</feature>